<evidence type="ECO:0000256" key="6">
    <source>
        <dbReference type="ARBA" id="ARBA00022779"/>
    </source>
</evidence>
<evidence type="ECO:0000256" key="5">
    <source>
        <dbReference type="ARBA" id="ARBA00022519"/>
    </source>
</evidence>
<accession>A0A0H3FAQ1</accession>
<dbReference type="PANTHER" id="PTHR30034">
    <property type="entry name" value="FLAGELLAR MOTOR SWITCH PROTEIN FLIM"/>
    <property type="match status" value="1"/>
</dbReference>
<dbReference type="OrthoDB" id="9806941at2"/>
<evidence type="ECO:0000256" key="7">
    <source>
        <dbReference type="ARBA" id="ARBA00023136"/>
    </source>
</evidence>
<evidence type="ECO:0000256" key="3">
    <source>
        <dbReference type="ARBA" id="ARBA00022475"/>
    </source>
</evidence>
<evidence type="ECO:0000259" key="13">
    <source>
        <dbReference type="Pfam" id="PF01052"/>
    </source>
</evidence>
<dbReference type="AlphaFoldDB" id="A0A0H3FAQ1"/>
<keyword evidence="17" id="KW-1185">Reference proteome</keyword>
<reference evidence="16" key="1">
    <citation type="submission" date="2011-01" db="EMBL/GenBank/DDBJ databases">
        <title>Complete sequence of chromosome of Rahnella sp. Y9602.</title>
        <authorList>
            <consortium name="US DOE Joint Genome Institute"/>
            <person name="Lucas S."/>
            <person name="Copeland A."/>
            <person name="Lapidus A."/>
            <person name="Cheng J.-F."/>
            <person name="Goodwin L."/>
            <person name="Pitluck S."/>
            <person name="Lu M."/>
            <person name="Detter J.C."/>
            <person name="Han C."/>
            <person name="Tapia R."/>
            <person name="Land M."/>
            <person name="Hauser L."/>
            <person name="Kyrpides N."/>
            <person name="Ivanova N."/>
            <person name="Ovchinnikova G."/>
            <person name="Pagani I."/>
            <person name="Sobecky P.A."/>
            <person name="Martinez R.J."/>
            <person name="Woyke T."/>
        </authorList>
    </citation>
    <scope>NUCLEOTIDE SEQUENCE [LARGE SCALE GENOMIC DNA]</scope>
    <source>
        <strain evidence="16">Y9602</strain>
    </source>
</reference>
<dbReference type="GO" id="GO:0009425">
    <property type="term" value="C:bacterial-type flagellum basal body"/>
    <property type="evidence" value="ECO:0007669"/>
    <property type="project" value="UniProtKB-SubCell"/>
</dbReference>
<dbReference type="InterPro" id="IPR028976">
    <property type="entry name" value="CheC-like_sf"/>
</dbReference>
<evidence type="ECO:0000256" key="1">
    <source>
        <dbReference type="ARBA" id="ARBA00011049"/>
    </source>
</evidence>
<dbReference type="Pfam" id="PF01052">
    <property type="entry name" value="FliMN_C"/>
    <property type="match status" value="1"/>
</dbReference>
<dbReference type="GO" id="GO:0050918">
    <property type="term" value="P:positive chemotaxis"/>
    <property type="evidence" value="ECO:0007669"/>
    <property type="project" value="TreeGrafter"/>
</dbReference>
<dbReference type="InterPro" id="IPR036429">
    <property type="entry name" value="SpoA-like_sf"/>
</dbReference>
<comment type="function">
    <text evidence="9 11">FliM is one of three proteins (FliG, FliN, FliM) that forms the rotor-mounted switch complex (C ring), located at the base of the basal body. This complex interacts with the CheY and CheZ chemotaxis proteins, in addition to contacting components of the motor that determine the direction of flagellar rotation.</text>
</comment>
<keyword evidence="14" id="KW-0969">Cilium</keyword>
<reference evidence="14 16" key="2">
    <citation type="journal article" date="2012" name="J. Bacteriol.">
        <title>Complete Genome Sequence of Rahnella sp. Strain Y9602, a Gammaproteobacterium Isolate from Metal- and Radionuclide-Contaminated Soil.</title>
        <authorList>
            <person name="Martinez R.J."/>
            <person name="Bruce D."/>
            <person name="Detter C."/>
            <person name="Goodwin L.A."/>
            <person name="Han J."/>
            <person name="Han C.S."/>
            <person name="Held B."/>
            <person name="Land M.L."/>
            <person name="Mikhailova N."/>
            <person name="Nolan M."/>
            <person name="Pennacchio L."/>
            <person name="Pitluck S."/>
            <person name="Tapia R."/>
            <person name="Woyke T."/>
            <person name="Sobecky P.A."/>
        </authorList>
    </citation>
    <scope>NUCLEOTIDE SEQUENCE [LARGE SCALE GENOMIC DNA]</scope>
    <source>
        <strain evidence="14 16">Y9602</strain>
    </source>
</reference>
<comment type="similarity">
    <text evidence="1 11">Belongs to the FliM family.</text>
</comment>
<dbReference type="PANTHER" id="PTHR30034:SF3">
    <property type="entry name" value="FLAGELLAR MOTOR SWITCH PROTEIN FLIM"/>
    <property type="match status" value="1"/>
</dbReference>
<feature type="region of interest" description="Disordered" evidence="12">
    <location>
        <begin position="16"/>
        <end position="46"/>
    </location>
</feature>
<comment type="subcellular location">
    <subcellularLocation>
        <location evidence="11">Cell inner membrane</location>
        <topology evidence="11">Peripheral membrane protein</topology>
    </subcellularLocation>
    <subcellularLocation>
        <location evidence="11">Bacterial flagellum basal body</location>
    </subcellularLocation>
</comment>
<dbReference type="Proteomes" id="UP001598201">
    <property type="component" value="Unassembled WGS sequence"/>
</dbReference>
<evidence type="ECO:0000256" key="8">
    <source>
        <dbReference type="ARBA" id="ARBA00023143"/>
    </source>
</evidence>
<keyword evidence="3 11" id="KW-1003">Cell membrane</keyword>
<dbReference type="Pfam" id="PF02154">
    <property type="entry name" value="FliM"/>
    <property type="match status" value="1"/>
</dbReference>
<feature type="domain" description="Flagellar motor switch protein FliN-like C-terminal" evidence="13">
    <location>
        <begin position="258"/>
        <end position="326"/>
    </location>
</feature>
<evidence type="ECO:0000256" key="4">
    <source>
        <dbReference type="ARBA" id="ARBA00022500"/>
    </source>
</evidence>
<dbReference type="EMBL" id="JBHUCJ010000071">
    <property type="protein sequence ID" value="MFD3226076.1"/>
    <property type="molecule type" value="Genomic_DNA"/>
</dbReference>
<evidence type="ECO:0000313" key="14">
    <source>
        <dbReference type="EMBL" id="ADW74103.1"/>
    </source>
</evidence>
<evidence type="ECO:0000256" key="10">
    <source>
        <dbReference type="NCBIfam" id="TIGR01397"/>
    </source>
</evidence>
<protein>
    <recommendedName>
        <fullName evidence="2 10">Flagellar motor switch protein FliM</fullName>
    </recommendedName>
</protein>
<dbReference type="CDD" id="cd17908">
    <property type="entry name" value="FliM"/>
    <property type="match status" value="1"/>
</dbReference>
<dbReference type="Gene3D" id="3.40.1550.10">
    <property type="entry name" value="CheC-like"/>
    <property type="match status" value="1"/>
</dbReference>
<gene>
    <name evidence="15" type="primary">fliM</name>
    <name evidence="14" type="ordered locus">Rahaq_2496</name>
    <name evidence="15" type="ORF">ACFPK4_21225</name>
</gene>
<dbReference type="EMBL" id="CP002505">
    <property type="protein sequence ID" value="ADW74103.1"/>
    <property type="molecule type" value="Genomic_DNA"/>
</dbReference>
<organism evidence="14 16">
    <name type="scientific">Rahnella sp. (strain Y9602)</name>
    <dbReference type="NCBI Taxonomy" id="2703885"/>
    <lineage>
        <taxon>Bacteria</taxon>
        <taxon>Pseudomonadati</taxon>
        <taxon>Pseudomonadota</taxon>
        <taxon>Gammaproteobacteria</taxon>
        <taxon>Enterobacterales</taxon>
        <taxon>Yersiniaceae</taxon>
        <taxon>Rahnella</taxon>
    </lineage>
</organism>
<dbReference type="NCBIfam" id="TIGR01397">
    <property type="entry name" value="fliM_switch"/>
    <property type="match status" value="1"/>
</dbReference>
<dbReference type="GO" id="GO:0003774">
    <property type="term" value="F:cytoskeletal motor activity"/>
    <property type="evidence" value="ECO:0007669"/>
    <property type="project" value="InterPro"/>
</dbReference>
<keyword evidence="8 11" id="KW-0975">Bacterial flagellum</keyword>
<evidence type="ECO:0000256" key="2">
    <source>
        <dbReference type="ARBA" id="ARBA00021898"/>
    </source>
</evidence>
<evidence type="ECO:0000313" key="17">
    <source>
        <dbReference type="Proteomes" id="UP001598201"/>
    </source>
</evidence>
<name>A0A0H3FAQ1_RAHSY</name>
<dbReference type="RefSeq" id="WP_013575803.1">
    <property type="nucleotide sequence ID" value="NC_015061.1"/>
</dbReference>
<reference evidence="15 17" key="3">
    <citation type="submission" date="2024-09" db="EMBL/GenBank/DDBJ databases">
        <title>Genomes of Rahnella.</title>
        <authorList>
            <person name="Mnguni F.C."/>
            <person name="Shin G.Y."/>
            <person name="Coutinho T."/>
        </authorList>
    </citation>
    <scope>NUCLEOTIDE SEQUENCE [LARGE SCALE GENOMIC DNA]</scope>
    <source>
        <strain evidence="15 17">20WA0057</strain>
    </source>
</reference>
<dbReference type="InterPro" id="IPR001543">
    <property type="entry name" value="FliN-like_C"/>
</dbReference>
<keyword evidence="4 11" id="KW-0145">Chemotaxis</keyword>
<keyword evidence="14" id="KW-0966">Cell projection</keyword>
<dbReference type="InterPro" id="IPR001689">
    <property type="entry name" value="Flag_FliM"/>
</dbReference>
<sequence>MGDSILSQAEIDALLNGDSDSDNASNTAAAAKTAASDDGVKPFDPTTQRRVVRERLQALEIINERFARHFRMGLFNLLRRSPDITVGAIKIQPYHDFARNLPVPTNLNLIHLKPLRGTALFVFAPSLVFIAVDNLFGGDGRFPTKVEGREFTHTEQRVIKRMLRLALDAYEDAWSGVYKLSVEYVRAELQIKFTNITSSPNDIVVTTPFHVEIGALSGDFNICIPFSMIEPLRELLTNPPVENSRNEESQWRENLVHQVQQSELELVANFVEIPLRLSQILKLKPGDVLPIEKPDRLIAHVDGVPVLTSQYGTLNEQYALRVEHLINPILNSLDEEQPHE</sequence>
<dbReference type="PIRSF" id="PIRSF002888">
    <property type="entry name" value="FliM"/>
    <property type="match status" value="1"/>
</dbReference>
<feature type="compositionally biased region" description="Low complexity" evidence="12">
    <location>
        <begin position="22"/>
        <end position="37"/>
    </location>
</feature>
<dbReference type="Proteomes" id="UP000007257">
    <property type="component" value="Chromosome"/>
</dbReference>
<dbReference type="GO" id="GO:0071978">
    <property type="term" value="P:bacterial-type flagellum-dependent swarming motility"/>
    <property type="evidence" value="ECO:0007669"/>
    <property type="project" value="TreeGrafter"/>
</dbReference>
<dbReference type="SUPFAM" id="SSF101801">
    <property type="entry name" value="Surface presentation of antigens (SPOA)"/>
    <property type="match status" value="1"/>
</dbReference>
<dbReference type="GeneID" id="95416868"/>
<keyword evidence="5 11" id="KW-0997">Cell inner membrane</keyword>
<evidence type="ECO:0000256" key="9">
    <source>
        <dbReference type="ARBA" id="ARBA00025044"/>
    </source>
</evidence>
<dbReference type="GO" id="GO:0005886">
    <property type="term" value="C:plasma membrane"/>
    <property type="evidence" value="ECO:0007669"/>
    <property type="project" value="UniProtKB-SubCell"/>
</dbReference>
<evidence type="ECO:0000313" key="15">
    <source>
        <dbReference type="EMBL" id="MFD3226076.1"/>
    </source>
</evidence>
<dbReference type="HOGENOM" id="CLU_052646_1_2_6"/>
<dbReference type="SUPFAM" id="SSF103039">
    <property type="entry name" value="CheC-like"/>
    <property type="match status" value="1"/>
</dbReference>
<keyword evidence="7 11" id="KW-0472">Membrane</keyword>
<dbReference type="PRINTS" id="PR00955">
    <property type="entry name" value="FLGMOTORFLIM"/>
</dbReference>
<dbReference type="KEGG" id="rah:Rahaq_2496"/>
<dbReference type="eggNOG" id="COG1868">
    <property type="taxonomic scope" value="Bacteria"/>
</dbReference>
<dbReference type="Gene3D" id="2.30.330.10">
    <property type="entry name" value="SpoA-like"/>
    <property type="match status" value="1"/>
</dbReference>
<evidence type="ECO:0000256" key="11">
    <source>
        <dbReference type="PIRNR" id="PIRNR002888"/>
    </source>
</evidence>
<keyword evidence="14" id="KW-0282">Flagellum</keyword>
<evidence type="ECO:0000256" key="12">
    <source>
        <dbReference type="SAM" id="MobiDB-lite"/>
    </source>
</evidence>
<evidence type="ECO:0000313" key="16">
    <source>
        <dbReference type="Proteomes" id="UP000007257"/>
    </source>
</evidence>
<proteinExistence type="inferred from homology"/>
<keyword evidence="6 11" id="KW-0283">Flagellar rotation</keyword>